<dbReference type="Proteomes" id="UP000641588">
    <property type="component" value="Unassembled WGS sequence"/>
</dbReference>
<reference evidence="1" key="1">
    <citation type="submission" date="2019-10" db="EMBL/GenBank/DDBJ databases">
        <title>Description of Paenibacillus glebae sp. nov.</title>
        <authorList>
            <person name="Carlier A."/>
            <person name="Qi S."/>
        </authorList>
    </citation>
    <scope>NUCLEOTIDE SEQUENCE</scope>
    <source>
        <strain evidence="1">LMG 31456</strain>
    </source>
</reference>
<evidence type="ECO:0000313" key="2">
    <source>
        <dbReference type="Proteomes" id="UP000641588"/>
    </source>
</evidence>
<dbReference type="EMBL" id="WHOD01000111">
    <property type="protein sequence ID" value="NOU97398.1"/>
    <property type="molecule type" value="Genomic_DNA"/>
</dbReference>
<comment type="caution">
    <text evidence="1">The sequence shown here is derived from an EMBL/GenBank/DDBJ whole genome shotgun (WGS) entry which is preliminary data.</text>
</comment>
<dbReference type="AlphaFoldDB" id="A0A972H074"/>
<organism evidence="1 2">
    <name type="scientific">Paenibacillus foliorum</name>
    <dbReference type="NCBI Taxonomy" id="2654974"/>
    <lineage>
        <taxon>Bacteria</taxon>
        <taxon>Bacillati</taxon>
        <taxon>Bacillota</taxon>
        <taxon>Bacilli</taxon>
        <taxon>Bacillales</taxon>
        <taxon>Paenibacillaceae</taxon>
        <taxon>Paenibacillus</taxon>
    </lineage>
</organism>
<gene>
    <name evidence="1" type="ORF">GC093_29820</name>
</gene>
<evidence type="ECO:0000313" key="1">
    <source>
        <dbReference type="EMBL" id="NOU97398.1"/>
    </source>
</evidence>
<dbReference type="RefSeq" id="WP_171655657.1">
    <property type="nucleotide sequence ID" value="NZ_WHOD01000111.1"/>
</dbReference>
<keyword evidence="2" id="KW-1185">Reference proteome</keyword>
<name>A0A972H074_9BACL</name>
<protein>
    <submittedName>
        <fullName evidence="1">Uncharacterized protein</fullName>
    </submittedName>
</protein>
<sequence>MDICFYDNNELAANEKGIVSIDRVYCINFHEFIGATWEQLRQVYLVLPQYVIKEHQCPMWFGEEGISPNYLYASVEPSGLQIVGELTIEQWEIWESVFHAQLSRFSFPSFEC</sequence>
<proteinExistence type="predicted"/>
<accession>A0A972H074</accession>